<name>A0A0A8Z5G2_ARUDO</name>
<sequence length="97" mass="11231">MDSVLELLHSTTNEIDSNTDGSQVLALQRIDDVNEFVDLSQLRRSRQESPRIYNYWGIFIESRQRIIKSHMEPLLMPAFMGGFQGKIEVTIRSFPLC</sequence>
<dbReference type="AlphaFoldDB" id="A0A0A8Z5G2"/>
<protein>
    <submittedName>
        <fullName evidence="1">Uncharacterized protein</fullName>
    </submittedName>
</protein>
<reference evidence="1" key="2">
    <citation type="journal article" date="2015" name="Data Brief">
        <title>Shoot transcriptome of the giant reed, Arundo donax.</title>
        <authorList>
            <person name="Barrero R.A."/>
            <person name="Guerrero F.D."/>
            <person name="Moolhuijzen P."/>
            <person name="Goolsby J.A."/>
            <person name="Tidwell J."/>
            <person name="Bellgard S.E."/>
            <person name="Bellgard M.I."/>
        </authorList>
    </citation>
    <scope>NUCLEOTIDE SEQUENCE</scope>
    <source>
        <tissue evidence="1">Shoot tissue taken approximately 20 cm above the soil surface</tissue>
    </source>
</reference>
<reference evidence="1" key="1">
    <citation type="submission" date="2014-09" db="EMBL/GenBank/DDBJ databases">
        <authorList>
            <person name="Magalhaes I.L.F."/>
            <person name="Oliveira U."/>
            <person name="Santos F.R."/>
            <person name="Vidigal T.H.D.A."/>
            <person name="Brescovit A.D."/>
            <person name="Santos A.J."/>
        </authorList>
    </citation>
    <scope>NUCLEOTIDE SEQUENCE</scope>
    <source>
        <tissue evidence="1">Shoot tissue taken approximately 20 cm above the soil surface</tissue>
    </source>
</reference>
<proteinExistence type="predicted"/>
<evidence type="ECO:0000313" key="1">
    <source>
        <dbReference type="EMBL" id="JAD34036.1"/>
    </source>
</evidence>
<accession>A0A0A8Z5G2</accession>
<organism evidence="1">
    <name type="scientific">Arundo donax</name>
    <name type="common">Giant reed</name>
    <name type="synonym">Donax arundinaceus</name>
    <dbReference type="NCBI Taxonomy" id="35708"/>
    <lineage>
        <taxon>Eukaryota</taxon>
        <taxon>Viridiplantae</taxon>
        <taxon>Streptophyta</taxon>
        <taxon>Embryophyta</taxon>
        <taxon>Tracheophyta</taxon>
        <taxon>Spermatophyta</taxon>
        <taxon>Magnoliopsida</taxon>
        <taxon>Liliopsida</taxon>
        <taxon>Poales</taxon>
        <taxon>Poaceae</taxon>
        <taxon>PACMAD clade</taxon>
        <taxon>Arundinoideae</taxon>
        <taxon>Arundineae</taxon>
        <taxon>Arundo</taxon>
    </lineage>
</organism>
<dbReference type="EMBL" id="GBRH01263859">
    <property type="protein sequence ID" value="JAD34036.1"/>
    <property type="molecule type" value="Transcribed_RNA"/>
</dbReference>